<keyword evidence="3" id="KW-1185">Reference proteome</keyword>
<comment type="caution">
    <text evidence="2">The sequence shown here is derived from an EMBL/GenBank/DDBJ whole genome shotgun (WGS) entry which is preliminary data.</text>
</comment>
<protein>
    <submittedName>
        <fullName evidence="2">Uncharacterized protein</fullName>
    </submittedName>
</protein>
<gene>
    <name evidence="2" type="ORF">G5B42_06115</name>
</gene>
<organism evidence="2 3">
    <name type="scientific">Capillibacterium thermochitinicola</name>
    <dbReference type="NCBI Taxonomy" id="2699427"/>
    <lineage>
        <taxon>Bacteria</taxon>
        <taxon>Bacillati</taxon>
        <taxon>Bacillota</taxon>
        <taxon>Capillibacterium</taxon>
    </lineage>
</organism>
<dbReference type="EMBL" id="JAAKDE010000012">
    <property type="protein sequence ID" value="MBA2133116.1"/>
    <property type="molecule type" value="Genomic_DNA"/>
</dbReference>
<accession>A0A8J6HS50</accession>
<dbReference type="AlphaFoldDB" id="A0A8J6HS50"/>
<evidence type="ECO:0000313" key="2">
    <source>
        <dbReference type="EMBL" id="MBA2133116.1"/>
    </source>
</evidence>
<reference evidence="2" key="1">
    <citation type="submission" date="2020-06" db="EMBL/GenBank/DDBJ databases">
        <title>Novel chitinolytic bacterium.</title>
        <authorList>
            <person name="Ungkulpasvich U."/>
            <person name="Kosugi A."/>
            <person name="Uke A."/>
        </authorList>
    </citation>
    <scope>NUCLEOTIDE SEQUENCE</scope>
    <source>
        <strain evidence="2">UUS1-1</strain>
    </source>
</reference>
<keyword evidence="1" id="KW-0812">Transmembrane</keyword>
<dbReference type="RefSeq" id="WP_181339571.1">
    <property type="nucleotide sequence ID" value="NZ_JAAKDE010000012.1"/>
</dbReference>
<feature type="transmembrane region" description="Helical" evidence="1">
    <location>
        <begin position="29"/>
        <end position="47"/>
    </location>
</feature>
<evidence type="ECO:0000313" key="3">
    <source>
        <dbReference type="Proteomes" id="UP000657177"/>
    </source>
</evidence>
<name>A0A8J6HS50_9FIRM</name>
<sequence length="74" mass="8202">MIVLIVLIFVGIFLSEARGLVAEEYWRELAVFTLLMLLGLFLSILLASGADLPYVESLWLDLFAGLRKGLFPGS</sequence>
<dbReference type="Proteomes" id="UP000657177">
    <property type="component" value="Unassembled WGS sequence"/>
</dbReference>
<evidence type="ECO:0000256" key="1">
    <source>
        <dbReference type="SAM" id="Phobius"/>
    </source>
</evidence>
<proteinExistence type="predicted"/>
<keyword evidence="1" id="KW-1133">Transmembrane helix</keyword>
<keyword evidence="1" id="KW-0472">Membrane</keyword>